<keyword evidence="1" id="KW-0732">Signal</keyword>
<organism evidence="5 6">
    <name type="scientific">Marinobacterium lutimaris</name>
    <dbReference type="NCBI Taxonomy" id="568106"/>
    <lineage>
        <taxon>Bacteria</taxon>
        <taxon>Pseudomonadati</taxon>
        <taxon>Pseudomonadota</taxon>
        <taxon>Gammaproteobacteria</taxon>
        <taxon>Oceanospirillales</taxon>
        <taxon>Oceanospirillaceae</taxon>
        <taxon>Marinobacterium</taxon>
    </lineage>
</organism>
<evidence type="ECO:0000259" key="4">
    <source>
        <dbReference type="PROSITE" id="PS51123"/>
    </source>
</evidence>
<dbReference type="InterPro" id="IPR024370">
    <property type="entry name" value="PBP_domain"/>
</dbReference>
<dbReference type="OrthoDB" id="9790048at2"/>
<evidence type="ECO:0000256" key="1">
    <source>
        <dbReference type="ARBA" id="ARBA00022729"/>
    </source>
</evidence>
<dbReference type="PROSITE" id="PS51123">
    <property type="entry name" value="OMPA_2"/>
    <property type="match status" value="1"/>
</dbReference>
<keyword evidence="3" id="KW-1133">Transmembrane helix</keyword>
<feature type="domain" description="OmpA-like" evidence="4">
    <location>
        <begin position="473"/>
        <end position="588"/>
    </location>
</feature>
<keyword evidence="6" id="KW-1185">Reference proteome</keyword>
<feature type="transmembrane region" description="Helical" evidence="3">
    <location>
        <begin position="104"/>
        <end position="126"/>
    </location>
</feature>
<dbReference type="EMBL" id="FNVQ01000002">
    <property type="protein sequence ID" value="SEG61391.1"/>
    <property type="molecule type" value="Genomic_DNA"/>
</dbReference>
<dbReference type="Proteomes" id="UP000236745">
    <property type="component" value="Unassembled WGS sequence"/>
</dbReference>
<dbReference type="AlphaFoldDB" id="A0A1H6BKZ3"/>
<dbReference type="SUPFAM" id="SSF103088">
    <property type="entry name" value="OmpA-like"/>
    <property type="match status" value="1"/>
</dbReference>
<dbReference type="PANTHER" id="PTHR30570:SF1">
    <property type="entry name" value="PHOSPHATE-BINDING PROTEIN PSTS"/>
    <property type="match status" value="1"/>
</dbReference>
<name>A0A1H6BKZ3_9GAMM</name>
<dbReference type="Pfam" id="PF00691">
    <property type="entry name" value="OmpA"/>
    <property type="match status" value="1"/>
</dbReference>
<proteinExistence type="predicted"/>
<dbReference type="Gene3D" id="3.40.190.10">
    <property type="entry name" value="Periplasmic binding protein-like II"/>
    <property type="match status" value="2"/>
</dbReference>
<dbReference type="SUPFAM" id="SSF53850">
    <property type="entry name" value="Periplasmic binding protein-like II"/>
    <property type="match status" value="1"/>
</dbReference>
<dbReference type="InterPro" id="IPR006665">
    <property type="entry name" value="OmpA-like"/>
</dbReference>
<accession>A0A1H6BKZ3</accession>
<dbReference type="RefSeq" id="WP_104003821.1">
    <property type="nucleotide sequence ID" value="NZ_FNVQ01000002.1"/>
</dbReference>
<evidence type="ECO:0000313" key="5">
    <source>
        <dbReference type="EMBL" id="SEG61391.1"/>
    </source>
</evidence>
<dbReference type="PANTHER" id="PTHR30570">
    <property type="entry name" value="PERIPLASMIC PHOSPHATE BINDING COMPONENT OF PHOSPHATE ABC TRANSPORTER"/>
    <property type="match status" value="1"/>
</dbReference>
<gene>
    <name evidence="5" type="ORF">SAMN05444390_102728</name>
</gene>
<dbReference type="InterPro" id="IPR036737">
    <property type="entry name" value="OmpA-like_sf"/>
</dbReference>
<sequence>MSTTLFDLLWRLKRELEKDGGERVELPQLIDDPAYRQQVVARLASAELPLELKSLIPYLDTPGTLDISQSLELSSASAAARLDEAGREKAKSPASKPKKRSSGLMLVMFALVAVLAGIGLMGQQLLSGFGEVPERLAANAVPAPLRMSSSPVAPDAAVVVGADSAVETLLRLHGSNTIGESLAPALLKAFWQREGASDIDLKQLDNDVERDLLVRRSEDSEPLRIELKAHGSSTGFKGLAKQQADLAMASRRIKEKERQALEPLYGDLGSVNAEHVIGMDGLAIIVHPENPLSSLATEQLAQLFSGQVRNWSELGGPDLPVHVYSRDSNSGTWDSFDSMVLKKYGATLDPGALRLESSSELSERVSQEPGAIGFIGLPYVQRAKALAIADETGALPVFPTSFTISTEDYPLTRRLYIYEPTNLPLDSLAHRFVEFVGSEAGQDVVRETGFVSQNIRRIQPALNEELPLEYLDIAGGGSRLSLNFRFNSGTFVLDSKAQRDMSRVIRFFENNPGQSVVLIGFSDNVGESDRNRQLSLQRAQIVRDELLARGINVVEVHGLGDQAPVASNETAAGRERNRRVEVWVRGSNTVALR</sequence>
<evidence type="ECO:0000313" key="6">
    <source>
        <dbReference type="Proteomes" id="UP000236745"/>
    </source>
</evidence>
<dbReference type="GO" id="GO:0016020">
    <property type="term" value="C:membrane"/>
    <property type="evidence" value="ECO:0007669"/>
    <property type="project" value="UniProtKB-UniRule"/>
</dbReference>
<evidence type="ECO:0000256" key="3">
    <source>
        <dbReference type="SAM" id="Phobius"/>
    </source>
</evidence>
<protein>
    <submittedName>
        <fullName evidence="5">Phosphate ABC transporter substrate-binding protein, PhoT family</fullName>
    </submittedName>
</protein>
<dbReference type="CDD" id="cd13653">
    <property type="entry name" value="PBP2_phosphate_like_1"/>
    <property type="match status" value="1"/>
</dbReference>
<keyword evidence="3" id="KW-0812">Transmembrane</keyword>
<evidence type="ECO:0000256" key="2">
    <source>
        <dbReference type="PROSITE-ProRule" id="PRU00473"/>
    </source>
</evidence>
<dbReference type="Pfam" id="PF12849">
    <property type="entry name" value="PBP_like_2"/>
    <property type="match status" value="1"/>
</dbReference>
<keyword evidence="2 3" id="KW-0472">Membrane</keyword>
<dbReference type="CDD" id="cd07185">
    <property type="entry name" value="OmpA_C-like"/>
    <property type="match status" value="1"/>
</dbReference>
<reference evidence="5 6" key="1">
    <citation type="submission" date="2016-10" db="EMBL/GenBank/DDBJ databases">
        <authorList>
            <person name="de Groot N.N."/>
        </authorList>
    </citation>
    <scope>NUCLEOTIDE SEQUENCE [LARGE SCALE GENOMIC DNA]</scope>
    <source>
        <strain evidence="5 6">DSM 22012</strain>
    </source>
</reference>
<dbReference type="InterPro" id="IPR050811">
    <property type="entry name" value="Phosphate_ABC_transporter"/>
</dbReference>
<dbReference type="Gene3D" id="3.30.1330.60">
    <property type="entry name" value="OmpA-like domain"/>
    <property type="match status" value="1"/>
</dbReference>